<dbReference type="InterPro" id="IPR021508">
    <property type="entry name" value="Gp17-like"/>
</dbReference>
<organism evidence="1 2">
    <name type="scientific">Devosia pacifica</name>
    <dbReference type="NCBI Taxonomy" id="1335967"/>
    <lineage>
        <taxon>Bacteria</taxon>
        <taxon>Pseudomonadati</taxon>
        <taxon>Pseudomonadota</taxon>
        <taxon>Alphaproteobacteria</taxon>
        <taxon>Hyphomicrobiales</taxon>
        <taxon>Devosiaceae</taxon>
        <taxon>Devosia</taxon>
    </lineage>
</organism>
<evidence type="ECO:0000313" key="1">
    <source>
        <dbReference type="EMBL" id="GHA34985.1"/>
    </source>
</evidence>
<dbReference type="Proteomes" id="UP000646579">
    <property type="component" value="Unassembled WGS sequence"/>
</dbReference>
<dbReference type="RefSeq" id="WP_189426957.1">
    <property type="nucleotide sequence ID" value="NZ_BMZE01000004.1"/>
</dbReference>
<dbReference type="EMBL" id="BMZE01000004">
    <property type="protein sequence ID" value="GHA34985.1"/>
    <property type="molecule type" value="Genomic_DNA"/>
</dbReference>
<gene>
    <name evidence="1" type="ORF">GCM10007989_33620</name>
</gene>
<sequence length="134" mass="14319">MTEPSLALQMAIRARLVASPHVMELVEPPNIRDGGTRPEAFPSIILGSAQVETAGHYRTYRNVTVYLDLHIWGETLEATKNVGAAVSKALFGEPDVPGFDLTNGLSVERSIYMTDPSACGHGVVSLRALMGGAI</sequence>
<reference evidence="1" key="2">
    <citation type="submission" date="2020-09" db="EMBL/GenBank/DDBJ databases">
        <authorList>
            <person name="Sun Q."/>
            <person name="Kim S."/>
        </authorList>
    </citation>
    <scope>NUCLEOTIDE SEQUENCE</scope>
    <source>
        <strain evidence="1">KCTC 32437</strain>
    </source>
</reference>
<evidence type="ECO:0000313" key="2">
    <source>
        <dbReference type="Proteomes" id="UP000646579"/>
    </source>
</evidence>
<dbReference type="AlphaFoldDB" id="A0A918VYL0"/>
<proteinExistence type="predicted"/>
<evidence type="ECO:0008006" key="3">
    <source>
        <dbReference type="Google" id="ProtNLM"/>
    </source>
</evidence>
<name>A0A918VYL0_9HYPH</name>
<protein>
    <recommendedName>
        <fullName evidence="3">DUF3168 domain-containing protein</fullName>
    </recommendedName>
</protein>
<accession>A0A918VYL0</accession>
<comment type="caution">
    <text evidence="1">The sequence shown here is derived from an EMBL/GenBank/DDBJ whole genome shotgun (WGS) entry which is preliminary data.</text>
</comment>
<reference evidence="1" key="1">
    <citation type="journal article" date="2014" name="Int. J. Syst. Evol. Microbiol.">
        <title>Complete genome sequence of Corynebacterium casei LMG S-19264T (=DSM 44701T), isolated from a smear-ripened cheese.</title>
        <authorList>
            <consortium name="US DOE Joint Genome Institute (JGI-PGF)"/>
            <person name="Walter F."/>
            <person name="Albersmeier A."/>
            <person name="Kalinowski J."/>
            <person name="Ruckert C."/>
        </authorList>
    </citation>
    <scope>NUCLEOTIDE SEQUENCE</scope>
    <source>
        <strain evidence="1">KCTC 32437</strain>
    </source>
</reference>
<dbReference type="Pfam" id="PF11367">
    <property type="entry name" value="Tail_completion_gp17"/>
    <property type="match status" value="1"/>
</dbReference>
<dbReference type="InterPro" id="IPR053745">
    <property type="entry name" value="Viral_Tail_Comp_sf"/>
</dbReference>
<keyword evidence="2" id="KW-1185">Reference proteome</keyword>
<dbReference type="Gene3D" id="3.30.2000.30">
    <property type="match status" value="1"/>
</dbReference>